<feature type="coiled-coil region" evidence="1">
    <location>
        <begin position="88"/>
        <end position="115"/>
    </location>
</feature>
<feature type="transmembrane region" description="Helical" evidence="2">
    <location>
        <begin position="157"/>
        <end position="183"/>
    </location>
</feature>
<keyword evidence="2" id="KW-0812">Transmembrane</keyword>
<dbReference type="RefSeq" id="WP_275089747.1">
    <property type="nucleotide sequence ID" value="NZ_CP119078.1"/>
</dbReference>
<evidence type="ECO:0000256" key="2">
    <source>
        <dbReference type="SAM" id="Phobius"/>
    </source>
</evidence>
<keyword evidence="2" id="KW-0472">Membrane</keyword>
<gene>
    <name evidence="3" type="ORF">PXX05_03885</name>
</gene>
<sequence>MFFSSPPKINRIANYLQAQLAEFSQDRWAHFLVEAKKYHSEFAILQEQSGVENIQEIVNTSSWLQAKENFSWRLDLDTSGTIVPAFAVDNAKKQYHHYTNLLHKAERIVAELNEKSPNYQTIITLAKEIKASLTIVPSIISGDPISIEVGYFSGSNLFVNFFSGIGGLIYAPIAFLAGVLFAIPGYFLDSQYFGTASFLLDTAIYFCESLFNVASSVLFPIGMLYSKYHTDSYNIVKGDLPRCIDNLIALATNELPKDVELKEINTSSLSIIN</sequence>
<proteinExistence type="predicted"/>
<accession>A0ABY8ATW9</accession>
<evidence type="ECO:0000256" key="1">
    <source>
        <dbReference type="SAM" id="Coils"/>
    </source>
</evidence>
<organism evidence="3 4">
    <name type="scientific">Legionella cardiaca</name>
    <dbReference type="NCBI Taxonomy" id="1071983"/>
    <lineage>
        <taxon>Bacteria</taxon>
        <taxon>Pseudomonadati</taxon>
        <taxon>Pseudomonadota</taxon>
        <taxon>Gammaproteobacteria</taxon>
        <taxon>Legionellales</taxon>
        <taxon>Legionellaceae</taxon>
        <taxon>Legionella</taxon>
    </lineage>
</organism>
<keyword evidence="1" id="KW-0175">Coiled coil</keyword>
<evidence type="ECO:0000313" key="4">
    <source>
        <dbReference type="Proteomes" id="UP001222087"/>
    </source>
</evidence>
<keyword evidence="4" id="KW-1185">Reference proteome</keyword>
<keyword evidence="2" id="KW-1133">Transmembrane helix</keyword>
<evidence type="ECO:0000313" key="3">
    <source>
        <dbReference type="EMBL" id="WED43933.1"/>
    </source>
</evidence>
<protein>
    <submittedName>
        <fullName evidence="3">Uncharacterized protein</fullName>
    </submittedName>
</protein>
<feature type="transmembrane region" description="Helical" evidence="2">
    <location>
        <begin position="203"/>
        <end position="225"/>
    </location>
</feature>
<name>A0ABY8ATW9_9GAMM</name>
<reference evidence="3 4" key="1">
    <citation type="submission" date="2023-02" db="EMBL/GenBank/DDBJ databases">
        <title>Genome Sequence of L. cardiaca H63T.</title>
        <authorList>
            <person name="Lopez A.E."/>
            <person name="Cianciotto N.P."/>
        </authorList>
    </citation>
    <scope>NUCLEOTIDE SEQUENCE [LARGE SCALE GENOMIC DNA]</scope>
    <source>
        <strain evidence="3 4">H63</strain>
    </source>
</reference>
<dbReference type="EMBL" id="CP119078">
    <property type="protein sequence ID" value="WED43933.1"/>
    <property type="molecule type" value="Genomic_DNA"/>
</dbReference>
<dbReference type="Proteomes" id="UP001222087">
    <property type="component" value="Chromosome"/>
</dbReference>